<feature type="non-terminal residue" evidence="2">
    <location>
        <position position="53"/>
    </location>
</feature>
<evidence type="ECO:0000313" key="2">
    <source>
        <dbReference type="EMBL" id="GFD33832.1"/>
    </source>
</evidence>
<organism evidence="2">
    <name type="scientific">Tanacetum cinerariifolium</name>
    <name type="common">Dalmatian daisy</name>
    <name type="synonym">Chrysanthemum cinerariifolium</name>
    <dbReference type="NCBI Taxonomy" id="118510"/>
    <lineage>
        <taxon>Eukaryota</taxon>
        <taxon>Viridiplantae</taxon>
        <taxon>Streptophyta</taxon>
        <taxon>Embryophyta</taxon>
        <taxon>Tracheophyta</taxon>
        <taxon>Spermatophyta</taxon>
        <taxon>Magnoliopsida</taxon>
        <taxon>eudicotyledons</taxon>
        <taxon>Gunneridae</taxon>
        <taxon>Pentapetalae</taxon>
        <taxon>asterids</taxon>
        <taxon>campanulids</taxon>
        <taxon>Asterales</taxon>
        <taxon>Asteraceae</taxon>
        <taxon>Asteroideae</taxon>
        <taxon>Anthemideae</taxon>
        <taxon>Anthemidinae</taxon>
        <taxon>Tanacetum</taxon>
    </lineage>
</organism>
<dbReference type="EMBL" id="BKCJ011439735">
    <property type="protein sequence ID" value="GFD33832.1"/>
    <property type="molecule type" value="Genomic_DNA"/>
</dbReference>
<feature type="region of interest" description="Disordered" evidence="1">
    <location>
        <begin position="19"/>
        <end position="53"/>
    </location>
</feature>
<accession>A0A699VE63</accession>
<reference evidence="2" key="1">
    <citation type="journal article" date="2019" name="Sci. Rep.">
        <title>Draft genome of Tanacetum cinerariifolium, the natural source of mosquito coil.</title>
        <authorList>
            <person name="Yamashiro T."/>
            <person name="Shiraishi A."/>
            <person name="Satake H."/>
            <person name="Nakayama K."/>
        </authorList>
    </citation>
    <scope>NUCLEOTIDE SEQUENCE</scope>
</reference>
<dbReference type="AlphaFoldDB" id="A0A699VE63"/>
<name>A0A699VE63_TANCI</name>
<gene>
    <name evidence="2" type="ORF">Tci_905801</name>
</gene>
<protein>
    <submittedName>
        <fullName evidence="2">Uncharacterized protein</fullName>
    </submittedName>
</protein>
<feature type="compositionally biased region" description="Basic and acidic residues" evidence="1">
    <location>
        <begin position="41"/>
        <end position="53"/>
    </location>
</feature>
<sequence length="53" mass="5862">MSFGLWVMERGFIDSGVKKKKKKKKEEGDGVMNAVKNGVSKVDEKEMKDGGSL</sequence>
<comment type="caution">
    <text evidence="2">The sequence shown here is derived from an EMBL/GenBank/DDBJ whole genome shotgun (WGS) entry which is preliminary data.</text>
</comment>
<proteinExistence type="predicted"/>
<evidence type="ECO:0000256" key="1">
    <source>
        <dbReference type="SAM" id="MobiDB-lite"/>
    </source>
</evidence>